<dbReference type="Proteomes" id="UP000482800">
    <property type="component" value="Unassembled WGS sequence"/>
</dbReference>
<comment type="caution">
    <text evidence="2">The sequence shown here is derived from an EMBL/GenBank/DDBJ whole genome shotgun (WGS) entry which is preliminary data.</text>
</comment>
<feature type="region of interest" description="Disordered" evidence="1">
    <location>
        <begin position="51"/>
        <end position="89"/>
    </location>
</feature>
<dbReference type="AlphaFoldDB" id="A0A6V8KIK7"/>
<keyword evidence="3" id="KW-1185">Reference proteome</keyword>
<reference evidence="2 3" key="2">
    <citation type="submission" date="2020-03" db="EMBL/GenBank/DDBJ databases">
        <authorList>
            <person name="Ichikawa N."/>
            <person name="Kimura A."/>
            <person name="Kitahashi Y."/>
            <person name="Uohara A."/>
        </authorList>
    </citation>
    <scope>NUCLEOTIDE SEQUENCE [LARGE SCALE GENOMIC DNA]</scope>
    <source>
        <strain evidence="2 3">NBRC 108639</strain>
    </source>
</reference>
<sequence length="89" mass="8805">MVKSNATTTASAVVSTWRSAKAIDLMLSGPEPALAGAATITVSPDAATATVKAARSRRTPARKSTVDLPVVSPPSGEEGPGSISEGGKG</sequence>
<proteinExistence type="predicted"/>
<gene>
    <name evidence="2" type="ORF">Phou_092230</name>
</gene>
<name>A0A6V8KIK7_9ACTN</name>
<protein>
    <submittedName>
        <fullName evidence="2">Uncharacterized protein</fullName>
    </submittedName>
</protein>
<accession>A0A6V8KIK7</accession>
<organism evidence="2 3">
    <name type="scientific">Phytohabitans houttuyneae</name>
    <dbReference type="NCBI Taxonomy" id="1076126"/>
    <lineage>
        <taxon>Bacteria</taxon>
        <taxon>Bacillati</taxon>
        <taxon>Actinomycetota</taxon>
        <taxon>Actinomycetes</taxon>
        <taxon>Micromonosporales</taxon>
        <taxon>Micromonosporaceae</taxon>
    </lineage>
</organism>
<feature type="compositionally biased region" description="Low complexity" evidence="1">
    <location>
        <begin position="73"/>
        <end position="83"/>
    </location>
</feature>
<reference evidence="2 3" key="1">
    <citation type="submission" date="2020-03" db="EMBL/GenBank/DDBJ databases">
        <title>Whole genome shotgun sequence of Phytohabitans houttuyneae NBRC 108639.</title>
        <authorList>
            <person name="Komaki H."/>
            <person name="Tamura T."/>
        </authorList>
    </citation>
    <scope>NUCLEOTIDE SEQUENCE [LARGE SCALE GENOMIC DNA]</scope>
    <source>
        <strain evidence="2 3">NBRC 108639</strain>
    </source>
</reference>
<evidence type="ECO:0000313" key="2">
    <source>
        <dbReference type="EMBL" id="GFJ85043.1"/>
    </source>
</evidence>
<evidence type="ECO:0000256" key="1">
    <source>
        <dbReference type="SAM" id="MobiDB-lite"/>
    </source>
</evidence>
<evidence type="ECO:0000313" key="3">
    <source>
        <dbReference type="Proteomes" id="UP000482800"/>
    </source>
</evidence>
<dbReference type="EMBL" id="BLPF01000004">
    <property type="protein sequence ID" value="GFJ85043.1"/>
    <property type="molecule type" value="Genomic_DNA"/>
</dbReference>